<evidence type="ECO:0000256" key="6">
    <source>
        <dbReference type="SAM" id="MobiDB-lite"/>
    </source>
</evidence>
<keyword evidence="9" id="KW-1185">Reference proteome</keyword>
<evidence type="ECO:0000256" key="3">
    <source>
        <dbReference type="ARBA" id="ARBA00022801"/>
    </source>
</evidence>
<proteinExistence type="inferred from homology"/>
<dbReference type="PANTHER" id="PTHR43806">
    <property type="entry name" value="PEPTIDASE S8"/>
    <property type="match status" value="1"/>
</dbReference>
<sequence>MTTDDKANNGGTEPRPANRARQASRQGPRPVEPRPLRYMVAALSQSHLDAMGIGVRALDAEGLRLLLDNDPEVVVHRVLAASRAEPPRQGEPGPASPGSVAFPPVVVAEMTAEHATGLRARLPQVHIERDRSLVHCEAQVPPRKRKTAPSAAPPPGVESTFTFLVKGSGGTPLPGAVVSLTGSCVPGHAVTGPDGRATVTMAGETPETIAEVVVTPRSGHWSARVERPALSTSRDNLIELTGLAETVDGFPGRQTLGWGQRAMGLDRLPKGFKGAGVTVAIIDSGAAIDHPDLRGRITSGIDLVGERAAGWADDVSGHGSHCAGVIAAADDGVGIAGFVPGAAVHVCKIFPGGRFSDLVEALGHCIDDQVDVVALGLGSRHSSPLVAAKIDQARAAGVACVVAAGNDGGPVAFPGNLPTVLTVAAVGKIGTFPETSGHAAGIQGPLTPEGYFSPRFTCHGPEVDVCAPGVAVLSCAPPRDYAAADGTSAAVPHVAGLAALVLAHHDDFRHGYGRRDASRVDRLFQIIRSSCVPIDLGDPWRTGAGLPDVLQALGTSITGTAGGAATAWALSDRLADELAAAGLSVPTPVPAPGLHAEAVTAPGDGLAGTALAGEAPGHPNGSAPGHPSAEGQMSLDDLIGANGQAGAWRPNGPAPAGADVMPAGGSENGPVSAAGPARTPGRARTAKQNAAASPIGDRAHGGVHADGMPPAAGLPCGMPGMPAAWGAQGVPMGQEPLDGVSGMGGVAGTAGTAVPDHDGAGGLTAVAAFAWLAREMGAAGLAAGQRADDLLD</sequence>
<feature type="active site" description="Charge relay system" evidence="5">
    <location>
        <position position="283"/>
    </location>
</feature>
<dbReference type="GO" id="GO:0006508">
    <property type="term" value="P:proteolysis"/>
    <property type="evidence" value="ECO:0007669"/>
    <property type="project" value="UniProtKB-KW"/>
</dbReference>
<keyword evidence="3 5" id="KW-0378">Hydrolase</keyword>
<dbReference type="GO" id="GO:0004252">
    <property type="term" value="F:serine-type endopeptidase activity"/>
    <property type="evidence" value="ECO:0007669"/>
    <property type="project" value="UniProtKB-UniRule"/>
</dbReference>
<feature type="domain" description="Peptidase S8/S53" evidence="7">
    <location>
        <begin position="274"/>
        <end position="508"/>
    </location>
</feature>
<organism evidence="8 9">
    <name type="scientific">Planotetraspora thailandica</name>
    <dbReference type="NCBI Taxonomy" id="487172"/>
    <lineage>
        <taxon>Bacteria</taxon>
        <taxon>Bacillati</taxon>
        <taxon>Actinomycetota</taxon>
        <taxon>Actinomycetes</taxon>
        <taxon>Streptosporangiales</taxon>
        <taxon>Streptosporangiaceae</taxon>
        <taxon>Planotetraspora</taxon>
    </lineage>
</organism>
<evidence type="ECO:0000256" key="5">
    <source>
        <dbReference type="PROSITE-ProRule" id="PRU01240"/>
    </source>
</evidence>
<evidence type="ECO:0000313" key="9">
    <source>
        <dbReference type="Proteomes" id="UP000605992"/>
    </source>
</evidence>
<dbReference type="AlphaFoldDB" id="A0A8J3Y2Q5"/>
<dbReference type="RefSeq" id="WP_203949651.1">
    <property type="nucleotide sequence ID" value="NZ_BOOR01000090.1"/>
</dbReference>
<evidence type="ECO:0000259" key="7">
    <source>
        <dbReference type="Pfam" id="PF00082"/>
    </source>
</evidence>
<dbReference type="SUPFAM" id="SSF52743">
    <property type="entry name" value="Subtilisin-like"/>
    <property type="match status" value="1"/>
</dbReference>
<feature type="active site" description="Charge relay system" evidence="5">
    <location>
        <position position="488"/>
    </location>
</feature>
<dbReference type="PROSITE" id="PS00138">
    <property type="entry name" value="SUBTILASE_SER"/>
    <property type="match status" value="1"/>
</dbReference>
<dbReference type="PROSITE" id="PS00137">
    <property type="entry name" value="SUBTILASE_HIS"/>
    <property type="match status" value="1"/>
</dbReference>
<evidence type="ECO:0000313" key="8">
    <source>
        <dbReference type="EMBL" id="GII59605.1"/>
    </source>
</evidence>
<accession>A0A8J3Y2Q5</accession>
<feature type="active site" description="Charge relay system" evidence="5">
    <location>
        <position position="318"/>
    </location>
</feature>
<dbReference type="Pfam" id="PF00082">
    <property type="entry name" value="Peptidase_S8"/>
    <property type="match status" value="1"/>
</dbReference>
<dbReference type="Gene3D" id="3.40.50.200">
    <property type="entry name" value="Peptidase S8/S53 domain"/>
    <property type="match status" value="1"/>
</dbReference>
<protein>
    <recommendedName>
        <fullName evidence="7">Peptidase S8/S53 domain-containing protein</fullName>
    </recommendedName>
</protein>
<reference evidence="8" key="1">
    <citation type="submission" date="2021-01" db="EMBL/GenBank/DDBJ databases">
        <title>Whole genome shotgun sequence of Planotetraspora thailandica NBRC 104271.</title>
        <authorList>
            <person name="Komaki H."/>
            <person name="Tamura T."/>
        </authorList>
    </citation>
    <scope>NUCLEOTIDE SEQUENCE</scope>
    <source>
        <strain evidence="8">NBRC 104271</strain>
    </source>
</reference>
<dbReference type="InterPro" id="IPR022398">
    <property type="entry name" value="Peptidase_S8_His-AS"/>
</dbReference>
<dbReference type="PRINTS" id="PR00723">
    <property type="entry name" value="SUBTILISIN"/>
</dbReference>
<name>A0A8J3Y2Q5_9ACTN</name>
<dbReference type="Proteomes" id="UP000605992">
    <property type="component" value="Unassembled WGS sequence"/>
</dbReference>
<evidence type="ECO:0000256" key="4">
    <source>
        <dbReference type="ARBA" id="ARBA00022825"/>
    </source>
</evidence>
<feature type="region of interest" description="Disordered" evidence="6">
    <location>
        <begin position="1"/>
        <end position="33"/>
    </location>
</feature>
<dbReference type="EMBL" id="BOOR01000090">
    <property type="protein sequence ID" value="GII59605.1"/>
    <property type="molecule type" value="Genomic_DNA"/>
</dbReference>
<dbReference type="PANTHER" id="PTHR43806:SF11">
    <property type="entry name" value="CEREVISIN-RELATED"/>
    <property type="match status" value="1"/>
</dbReference>
<dbReference type="PROSITE" id="PS51892">
    <property type="entry name" value="SUBTILASE"/>
    <property type="match status" value="1"/>
</dbReference>
<evidence type="ECO:0000256" key="2">
    <source>
        <dbReference type="ARBA" id="ARBA00022670"/>
    </source>
</evidence>
<feature type="region of interest" description="Disordered" evidence="6">
    <location>
        <begin position="594"/>
        <end position="681"/>
    </location>
</feature>
<comment type="caution">
    <text evidence="8">The sequence shown here is derived from an EMBL/GenBank/DDBJ whole genome shotgun (WGS) entry which is preliminary data.</text>
</comment>
<comment type="similarity">
    <text evidence="1 5">Belongs to the peptidase S8 family.</text>
</comment>
<dbReference type="InterPro" id="IPR015500">
    <property type="entry name" value="Peptidase_S8_subtilisin-rel"/>
</dbReference>
<dbReference type="InterPro" id="IPR050131">
    <property type="entry name" value="Peptidase_S8_subtilisin-like"/>
</dbReference>
<keyword evidence="4 5" id="KW-0720">Serine protease</keyword>
<gene>
    <name evidence="8" type="ORF">Pth03_79940</name>
</gene>
<dbReference type="InterPro" id="IPR036852">
    <property type="entry name" value="Peptidase_S8/S53_dom_sf"/>
</dbReference>
<keyword evidence="2 5" id="KW-0645">Protease</keyword>
<evidence type="ECO:0000256" key="1">
    <source>
        <dbReference type="ARBA" id="ARBA00011073"/>
    </source>
</evidence>
<dbReference type="InterPro" id="IPR023828">
    <property type="entry name" value="Peptidase_S8_Ser-AS"/>
</dbReference>
<dbReference type="InterPro" id="IPR000209">
    <property type="entry name" value="Peptidase_S8/S53_dom"/>
</dbReference>